<dbReference type="AlphaFoldDB" id="A0A1U7LGR6"/>
<gene>
    <name evidence="2" type="ORF">NEOLI_003028</name>
</gene>
<dbReference type="OMA" id="SKAPRIW"/>
<dbReference type="GO" id="GO:0001002">
    <property type="term" value="F:RNA polymerase III type 1 promoter sequence-specific DNA binding"/>
    <property type="evidence" value="ECO:0007669"/>
    <property type="project" value="TreeGrafter"/>
</dbReference>
<dbReference type="InterPro" id="IPR042536">
    <property type="entry name" value="TFIIIC_tauA_Sfc1"/>
</dbReference>
<dbReference type="STRING" id="1198029.A0A1U7LGR6"/>
<proteinExistence type="predicted"/>
<dbReference type="InterPro" id="IPR019136">
    <property type="entry name" value="TF_IIIC_su-5_HTH"/>
</dbReference>
<dbReference type="InterPro" id="IPR040454">
    <property type="entry name" value="TF_IIIC_Tfc1/Sfc1"/>
</dbReference>
<dbReference type="GO" id="GO:0006384">
    <property type="term" value="P:transcription initiation at RNA polymerase III promoter"/>
    <property type="evidence" value="ECO:0007669"/>
    <property type="project" value="InterPro"/>
</dbReference>
<dbReference type="OrthoDB" id="5598268at2759"/>
<keyword evidence="3" id="KW-1185">Reference proteome</keyword>
<organism evidence="2 3">
    <name type="scientific">Neolecta irregularis (strain DAH-3)</name>
    <dbReference type="NCBI Taxonomy" id="1198029"/>
    <lineage>
        <taxon>Eukaryota</taxon>
        <taxon>Fungi</taxon>
        <taxon>Dikarya</taxon>
        <taxon>Ascomycota</taxon>
        <taxon>Taphrinomycotina</taxon>
        <taxon>Neolectales</taxon>
        <taxon>Neolectaceae</taxon>
        <taxon>Neolecta</taxon>
    </lineage>
</organism>
<dbReference type="GO" id="GO:0001003">
    <property type="term" value="F:RNA polymerase III type 2 promoter sequence-specific DNA binding"/>
    <property type="evidence" value="ECO:0007669"/>
    <property type="project" value="TreeGrafter"/>
</dbReference>
<accession>A0A1U7LGR6</accession>
<reference evidence="2 3" key="1">
    <citation type="submission" date="2016-04" db="EMBL/GenBank/DDBJ databases">
        <title>Evolutionary innovation and constraint leading to complex multicellularity in the Ascomycota.</title>
        <authorList>
            <person name="Cisse O."/>
            <person name="Nguyen A."/>
            <person name="Hewitt D.A."/>
            <person name="Jedd G."/>
            <person name="Stajich J.E."/>
        </authorList>
    </citation>
    <scope>NUCLEOTIDE SEQUENCE [LARGE SCALE GENOMIC DNA]</scope>
    <source>
        <strain evidence="2 3">DAH-3</strain>
    </source>
</reference>
<dbReference type="Pfam" id="PF09734">
    <property type="entry name" value="Tau95"/>
    <property type="match status" value="1"/>
</dbReference>
<protein>
    <submittedName>
        <fullName evidence="2">Transcription factor tau subunit sfc1</fullName>
    </submittedName>
</protein>
<feature type="domain" description="Transcription factor IIIC subunit 5 HTH" evidence="1">
    <location>
        <begin position="88"/>
        <end position="233"/>
    </location>
</feature>
<dbReference type="GO" id="GO:0000127">
    <property type="term" value="C:transcription factor TFIIIC complex"/>
    <property type="evidence" value="ECO:0007669"/>
    <property type="project" value="InterPro"/>
</dbReference>
<dbReference type="Proteomes" id="UP000186594">
    <property type="component" value="Unassembled WGS sequence"/>
</dbReference>
<name>A0A1U7LGR6_NEOID</name>
<evidence type="ECO:0000313" key="2">
    <source>
        <dbReference type="EMBL" id="OLL21742.1"/>
    </source>
</evidence>
<dbReference type="PANTHER" id="PTHR13230:SF5">
    <property type="entry name" value="GENERAL TRANSCRIPTION FACTOR 3C POLYPEPTIDE 5"/>
    <property type="match status" value="1"/>
</dbReference>
<evidence type="ECO:0000259" key="1">
    <source>
        <dbReference type="Pfam" id="PF09734"/>
    </source>
</evidence>
<dbReference type="PANTHER" id="PTHR13230">
    <property type="entry name" value="GENERAL TRANSCRIPTION FACTOR IIIC, POLYPEPTIDE 5"/>
    <property type="match status" value="1"/>
</dbReference>
<dbReference type="EMBL" id="LXFE01004355">
    <property type="protein sequence ID" value="OLL21742.1"/>
    <property type="molecule type" value="Genomic_DNA"/>
</dbReference>
<comment type="caution">
    <text evidence="2">The sequence shown here is derived from an EMBL/GenBank/DDBJ whole genome shotgun (WGS) entry which is preliminary data.</text>
</comment>
<evidence type="ECO:0000313" key="3">
    <source>
        <dbReference type="Proteomes" id="UP000186594"/>
    </source>
</evidence>
<dbReference type="Gene3D" id="3.30.200.160">
    <property type="entry name" value="TFIIIC, subcomplex tauA, subunit Sfc1, barrel domain"/>
    <property type="match status" value="1"/>
</dbReference>
<sequence>MSSHANTSNLVLKITRKRKRGAVEPWKYEYQPTASVEHTFRDLADFQYRPYNSKFVKENLNPFLSFSLNELKKVRISDEPENLEELDLMPPPVFSRTIHPHSYNYRQNTAVVAVASDGVVKFVNRQATTRLNPSAVQWGVDTIPTTPKVDERLQKPEVMEVVGILNSLLEKRPVWTRRALESHLNERQRLAIKAAIPQVAYLWISGPWRDACCKFGVDPRTAPEFGQYQTLMFHFQDKPVSFAARHRAGEEPIKIAENQSSHIFDGKTLNIAGRTFQLCDITDPLIRQLLDQSQPPSSPHGTFGWYTMDTMVKVRKIMRLKLKSLIDGRIPNDTEFTHILESRFDESKSETKEEALTANEEQNVEEKVEDLMKEFLAQSLEQESFGDINEEMSDFEVLVDSE</sequence>